<organism evidence="2 3">
    <name type="scientific">Rhizobium wuzhouense</name>
    <dbReference type="NCBI Taxonomy" id="1986026"/>
    <lineage>
        <taxon>Bacteria</taxon>
        <taxon>Pseudomonadati</taxon>
        <taxon>Pseudomonadota</taxon>
        <taxon>Alphaproteobacteria</taxon>
        <taxon>Hyphomicrobiales</taxon>
        <taxon>Rhizobiaceae</taxon>
        <taxon>Rhizobium/Agrobacterium group</taxon>
        <taxon>Rhizobium</taxon>
    </lineage>
</organism>
<feature type="compositionally biased region" description="Acidic residues" evidence="1">
    <location>
        <begin position="96"/>
        <end position="109"/>
    </location>
</feature>
<dbReference type="InterPro" id="IPR035093">
    <property type="entry name" value="RelE/ParE_toxin_dom_sf"/>
</dbReference>
<accession>A0ABX5NXY1</accession>
<evidence type="ECO:0000313" key="3">
    <source>
        <dbReference type="Proteomes" id="UP000247536"/>
    </source>
</evidence>
<gene>
    <name evidence="2" type="ORF">DMY87_05160</name>
</gene>
<proteinExistence type="predicted"/>
<dbReference type="Gene3D" id="3.30.2310.20">
    <property type="entry name" value="RelE-like"/>
    <property type="match status" value="1"/>
</dbReference>
<comment type="caution">
    <text evidence="2">The sequence shown here is derived from an EMBL/GenBank/DDBJ whole genome shotgun (WGS) entry which is preliminary data.</text>
</comment>
<dbReference type="RefSeq" id="WP_110790163.1">
    <property type="nucleotide sequence ID" value="NZ_QJRY01000001.1"/>
</dbReference>
<protein>
    <submittedName>
        <fullName evidence="2">Type II toxin-antitoxin system RelE/ParE family toxin</fullName>
    </submittedName>
</protein>
<dbReference type="Proteomes" id="UP000247536">
    <property type="component" value="Unassembled WGS sequence"/>
</dbReference>
<evidence type="ECO:0000313" key="2">
    <source>
        <dbReference type="EMBL" id="PYB77736.1"/>
    </source>
</evidence>
<feature type="region of interest" description="Disordered" evidence="1">
    <location>
        <begin position="83"/>
        <end position="122"/>
    </location>
</feature>
<reference evidence="2 3" key="1">
    <citation type="submission" date="2018-06" db="EMBL/GenBank/DDBJ databases">
        <title>Rhizobium wuzhouense sp. nov., isolated from roots of Oryza officinalis.</title>
        <authorList>
            <person name="Yuan T."/>
        </authorList>
    </citation>
    <scope>NUCLEOTIDE SEQUENCE [LARGE SCALE GENOMIC DNA]</scope>
    <source>
        <strain evidence="2 3">W44</strain>
    </source>
</reference>
<dbReference type="EMBL" id="QJRY01000001">
    <property type="protein sequence ID" value="PYB77736.1"/>
    <property type="molecule type" value="Genomic_DNA"/>
</dbReference>
<evidence type="ECO:0000256" key="1">
    <source>
        <dbReference type="SAM" id="MobiDB-lite"/>
    </source>
</evidence>
<keyword evidence="3" id="KW-1185">Reference proteome</keyword>
<sequence>MPPVRLSKSAERWFLNKVIELAEVNPAAARKLIERLERQKDLLSSFPQMTEKGVLEGTRKVSMPPLVLTIRAREGMVEIAAMRDARQKDAYTPDELAADYDNSDDEDNEDTHSGVAKPGPRS</sequence>
<name>A0ABX5NXY1_9HYPH</name>